<comment type="function">
    <text evidence="1 15 17">Specifically methylates guanosine-37 in various tRNAs.</text>
</comment>
<dbReference type="NCBIfam" id="NF000648">
    <property type="entry name" value="PRK00026.1"/>
    <property type="match status" value="1"/>
</dbReference>
<dbReference type="GO" id="GO:0002939">
    <property type="term" value="P:tRNA N1-guanine methylation"/>
    <property type="evidence" value="ECO:0007669"/>
    <property type="project" value="TreeGrafter"/>
</dbReference>
<dbReference type="InterPro" id="IPR016009">
    <property type="entry name" value="tRNA_MeTrfase_TRMD/TRM10"/>
</dbReference>
<evidence type="ECO:0000256" key="7">
    <source>
        <dbReference type="ARBA" id="ARBA00022490"/>
    </source>
</evidence>
<evidence type="ECO:0000256" key="15">
    <source>
        <dbReference type="HAMAP-Rule" id="MF_00605"/>
    </source>
</evidence>
<dbReference type="EC" id="2.1.1.228" evidence="5 15"/>
<evidence type="ECO:0000256" key="10">
    <source>
        <dbReference type="ARBA" id="ARBA00022691"/>
    </source>
</evidence>
<keyword evidence="11 15" id="KW-0819">tRNA processing</keyword>
<evidence type="ECO:0000256" key="14">
    <source>
        <dbReference type="ARBA" id="ARBA00047783"/>
    </source>
</evidence>
<dbReference type="RefSeq" id="WP_202241929.1">
    <property type="nucleotide sequence ID" value="NZ_JAESIY010000001.1"/>
</dbReference>
<keyword evidence="10 15" id="KW-0949">S-adenosyl-L-methionine</keyword>
<keyword evidence="8 15" id="KW-0489">Methyltransferase</keyword>
<dbReference type="CDD" id="cd18080">
    <property type="entry name" value="TrmD-like"/>
    <property type="match status" value="1"/>
</dbReference>
<dbReference type="FunFam" id="3.40.1280.10:FF:000001">
    <property type="entry name" value="tRNA (guanine-N(1)-)-methyltransferase"/>
    <property type="match status" value="1"/>
</dbReference>
<dbReference type="SUPFAM" id="SSF75217">
    <property type="entry name" value="alpha/beta knot"/>
    <property type="match status" value="1"/>
</dbReference>
<evidence type="ECO:0000259" key="18">
    <source>
        <dbReference type="Pfam" id="PF01746"/>
    </source>
</evidence>
<evidence type="ECO:0000256" key="5">
    <source>
        <dbReference type="ARBA" id="ARBA00012807"/>
    </source>
</evidence>
<accession>A0A937JZU6</accession>
<evidence type="ECO:0000313" key="20">
    <source>
        <dbReference type="Proteomes" id="UP000659388"/>
    </source>
</evidence>
<dbReference type="Gene3D" id="1.10.1270.20">
    <property type="entry name" value="tRNA(m1g37)methyltransferase, domain 2"/>
    <property type="match status" value="1"/>
</dbReference>
<evidence type="ECO:0000256" key="11">
    <source>
        <dbReference type="ARBA" id="ARBA00022694"/>
    </source>
</evidence>
<evidence type="ECO:0000256" key="9">
    <source>
        <dbReference type="ARBA" id="ARBA00022679"/>
    </source>
</evidence>
<evidence type="ECO:0000256" key="3">
    <source>
        <dbReference type="ARBA" id="ARBA00007630"/>
    </source>
</evidence>
<sequence>MRIDIITCLPSLLESPFGDSILKRAQNKGLVSVHVHDLRQYSTDKHLKVDDYAYGGGAGMVMMMEPILNCFRKLQADTDYDEIIYMSPDGEQFSQKVANELSLKGNLLILCGHYKGVDERIREHFITREISIGDYVLSGGELAAAVVCDAVIRLLPGVLSDETSALTDSYQDDLVAPPVYTRPAEFEGMKVPDVLLSGNEKKIEDWRFEQSIERTKKRRPGLIS</sequence>
<proteinExistence type="inferred from homology"/>
<organism evidence="19 20">
    <name type="scientific">Fulvivirga sediminis</name>
    <dbReference type="NCBI Taxonomy" id="2803949"/>
    <lineage>
        <taxon>Bacteria</taxon>
        <taxon>Pseudomonadati</taxon>
        <taxon>Bacteroidota</taxon>
        <taxon>Cytophagia</taxon>
        <taxon>Cytophagales</taxon>
        <taxon>Fulvivirgaceae</taxon>
        <taxon>Fulvivirga</taxon>
    </lineage>
</organism>
<evidence type="ECO:0000256" key="8">
    <source>
        <dbReference type="ARBA" id="ARBA00022603"/>
    </source>
</evidence>
<protein>
    <recommendedName>
        <fullName evidence="6 15">tRNA (guanine-N(1)-)-methyltransferase</fullName>
        <ecNumber evidence="5 15">2.1.1.228</ecNumber>
    </recommendedName>
    <alternativeName>
        <fullName evidence="12 15">M1G-methyltransferase</fullName>
    </alternativeName>
    <alternativeName>
        <fullName evidence="13 15">tRNA [GM37] methyltransferase</fullName>
    </alternativeName>
</protein>
<comment type="similarity">
    <text evidence="3 15 17">Belongs to the RNA methyltransferase TrmD family.</text>
</comment>
<dbReference type="AlphaFoldDB" id="A0A937JZU6"/>
<gene>
    <name evidence="15 19" type="primary">trmD</name>
    <name evidence="19" type="ORF">JL102_01595</name>
</gene>
<dbReference type="HAMAP" id="MF_00605">
    <property type="entry name" value="TrmD"/>
    <property type="match status" value="1"/>
</dbReference>
<evidence type="ECO:0000256" key="6">
    <source>
        <dbReference type="ARBA" id="ARBA00014679"/>
    </source>
</evidence>
<dbReference type="Gene3D" id="3.40.1280.10">
    <property type="match status" value="1"/>
</dbReference>
<dbReference type="GO" id="GO:0005829">
    <property type="term" value="C:cytosol"/>
    <property type="evidence" value="ECO:0007669"/>
    <property type="project" value="TreeGrafter"/>
</dbReference>
<dbReference type="InterPro" id="IPR002649">
    <property type="entry name" value="tRNA_m1G_MeTrfase_TrmD"/>
</dbReference>
<keyword evidence="9 15" id="KW-0808">Transferase</keyword>
<dbReference type="PIRSF" id="PIRSF000386">
    <property type="entry name" value="tRNA_mtase"/>
    <property type="match status" value="1"/>
</dbReference>
<comment type="caution">
    <text evidence="19">The sequence shown here is derived from an EMBL/GenBank/DDBJ whole genome shotgun (WGS) entry which is preliminary data.</text>
</comment>
<dbReference type="PANTHER" id="PTHR46417">
    <property type="entry name" value="TRNA (GUANINE-N(1)-)-METHYLTRANSFERASE"/>
    <property type="match status" value="1"/>
</dbReference>
<name>A0A937JZU6_9BACT</name>
<evidence type="ECO:0000256" key="4">
    <source>
        <dbReference type="ARBA" id="ARBA00011738"/>
    </source>
</evidence>
<dbReference type="InterPro" id="IPR029026">
    <property type="entry name" value="tRNA_m1G_MTases_N"/>
</dbReference>
<keyword evidence="7 15" id="KW-0963">Cytoplasm</keyword>
<dbReference type="NCBIfam" id="TIGR00088">
    <property type="entry name" value="trmD"/>
    <property type="match status" value="1"/>
</dbReference>
<evidence type="ECO:0000256" key="16">
    <source>
        <dbReference type="PIRSR" id="PIRSR000386-1"/>
    </source>
</evidence>
<evidence type="ECO:0000313" key="19">
    <source>
        <dbReference type="EMBL" id="MBL3654807.1"/>
    </source>
</evidence>
<feature type="domain" description="tRNA methyltransferase TRMD/TRM10-type" evidence="18">
    <location>
        <begin position="1"/>
        <end position="223"/>
    </location>
</feature>
<comment type="catalytic activity">
    <reaction evidence="14 15 17">
        <text>guanosine(37) in tRNA + S-adenosyl-L-methionine = N(1)-methylguanosine(37) in tRNA + S-adenosyl-L-homocysteine + H(+)</text>
        <dbReference type="Rhea" id="RHEA:36899"/>
        <dbReference type="Rhea" id="RHEA-COMP:10145"/>
        <dbReference type="Rhea" id="RHEA-COMP:10147"/>
        <dbReference type="ChEBI" id="CHEBI:15378"/>
        <dbReference type="ChEBI" id="CHEBI:57856"/>
        <dbReference type="ChEBI" id="CHEBI:59789"/>
        <dbReference type="ChEBI" id="CHEBI:73542"/>
        <dbReference type="ChEBI" id="CHEBI:74269"/>
        <dbReference type="EC" id="2.1.1.228"/>
    </reaction>
</comment>
<evidence type="ECO:0000256" key="17">
    <source>
        <dbReference type="RuleBase" id="RU003464"/>
    </source>
</evidence>
<reference evidence="19" key="1">
    <citation type="submission" date="2021-01" db="EMBL/GenBank/DDBJ databases">
        <title>Fulvivirga kasyanovii gen. nov., sp nov., a novel member of the phylum Bacteroidetes isolated from seawater in a mussel farm.</title>
        <authorList>
            <person name="Zhao L.-H."/>
            <person name="Wang Z.-J."/>
        </authorList>
    </citation>
    <scope>NUCLEOTIDE SEQUENCE</scope>
    <source>
        <strain evidence="19">2943</strain>
    </source>
</reference>
<evidence type="ECO:0000256" key="13">
    <source>
        <dbReference type="ARBA" id="ARBA00033392"/>
    </source>
</evidence>
<keyword evidence="20" id="KW-1185">Reference proteome</keyword>
<evidence type="ECO:0000256" key="1">
    <source>
        <dbReference type="ARBA" id="ARBA00002634"/>
    </source>
</evidence>
<comment type="subunit">
    <text evidence="4 15 17">Homodimer.</text>
</comment>
<dbReference type="Pfam" id="PF01746">
    <property type="entry name" value="tRNA_m1G_MT"/>
    <property type="match status" value="1"/>
</dbReference>
<feature type="binding site" evidence="15 16">
    <location>
        <position position="112"/>
    </location>
    <ligand>
        <name>S-adenosyl-L-methionine</name>
        <dbReference type="ChEBI" id="CHEBI:59789"/>
    </ligand>
</feature>
<dbReference type="EMBL" id="JAESIY010000001">
    <property type="protein sequence ID" value="MBL3654807.1"/>
    <property type="molecule type" value="Genomic_DNA"/>
</dbReference>
<evidence type="ECO:0000256" key="2">
    <source>
        <dbReference type="ARBA" id="ARBA00004496"/>
    </source>
</evidence>
<dbReference type="GO" id="GO:0052906">
    <property type="term" value="F:tRNA (guanine(37)-N1)-methyltransferase activity"/>
    <property type="evidence" value="ECO:0007669"/>
    <property type="project" value="UniProtKB-UniRule"/>
</dbReference>
<comment type="subcellular location">
    <subcellularLocation>
        <location evidence="2 15 17">Cytoplasm</location>
    </subcellularLocation>
</comment>
<evidence type="ECO:0000256" key="12">
    <source>
        <dbReference type="ARBA" id="ARBA00029736"/>
    </source>
</evidence>
<dbReference type="Proteomes" id="UP000659388">
    <property type="component" value="Unassembled WGS sequence"/>
</dbReference>
<dbReference type="InterPro" id="IPR029028">
    <property type="entry name" value="Alpha/beta_knot_MTases"/>
</dbReference>
<feature type="binding site" evidence="15 16">
    <location>
        <begin position="132"/>
        <end position="137"/>
    </location>
    <ligand>
        <name>S-adenosyl-L-methionine</name>
        <dbReference type="ChEBI" id="CHEBI:59789"/>
    </ligand>
</feature>
<dbReference type="InterPro" id="IPR023148">
    <property type="entry name" value="tRNA_m1G_MeTrfase_C_sf"/>
</dbReference>
<dbReference type="PANTHER" id="PTHR46417:SF1">
    <property type="entry name" value="TRNA (GUANINE-N(1)-)-METHYLTRANSFERASE"/>
    <property type="match status" value="1"/>
</dbReference>